<proteinExistence type="predicted"/>
<dbReference type="AlphaFoldDB" id="A0A1I4XCE4"/>
<sequence>AGSIRCAKRQSCRLVSRKAGEGSSRAETKPHPQACGSLLRLGCAGCAVDGAPMQWTSGGEKARRVARKDASQLAASPGMDCQPTPEPLREVAGQDARRPLHRGGLSLGYFSLATQREVTRSPKASESSAPNPRMRREAMSNRAKSTVTGSRPGRSPACPEPVEEQGRRCRSSDRAGEHRAWRRSYSGIGVTRSPATGPGRVKLDAKGPIAPVEQRPPGEPEHDQRQAIQ</sequence>
<protein>
    <submittedName>
        <fullName evidence="2">Uncharacterized protein</fullName>
    </submittedName>
</protein>
<dbReference type="Proteomes" id="UP000198575">
    <property type="component" value="Unassembled WGS sequence"/>
</dbReference>
<feature type="compositionally biased region" description="Polar residues" evidence="1">
    <location>
        <begin position="112"/>
        <end position="130"/>
    </location>
</feature>
<evidence type="ECO:0000256" key="1">
    <source>
        <dbReference type="SAM" id="MobiDB-lite"/>
    </source>
</evidence>
<feature type="region of interest" description="Disordered" evidence="1">
    <location>
        <begin position="70"/>
        <end position="229"/>
    </location>
</feature>
<keyword evidence="3" id="KW-1185">Reference proteome</keyword>
<evidence type="ECO:0000313" key="2">
    <source>
        <dbReference type="EMBL" id="SFN23173.1"/>
    </source>
</evidence>
<gene>
    <name evidence="2" type="ORF">SAMN05216289_1091</name>
</gene>
<organism evidence="2 3">
    <name type="scientific">Dokdonella immobilis</name>
    <dbReference type="NCBI Taxonomy" id="578942"/>
    <lineage>
        <taxon>Bacteria</taxon>
        <taxon>Pseudomonadati</taxon>
        <taxon>Pseudomonadota</taxon>
        <taxon>Gammaproteobacteria</taxon>
        <taxon>Lysobacterales</taxon>
        <taxon>Rhodanobacteraceae</taxon>
        <taxon>Dokdonella</taxon>
    </lineage>
</organism>
<name>A0A1I4XCE4_9GAMM</name>
<feature type="non-terminal residue" evidence="2">
    <location>
        <position position="1"/>
    </location>
</feature>
<feature type="compositionally biased region" description="Basic and acidic residues" evidence="1">
    <location>
        <begin position="164"/>
        <end position="179"/>
    </location>
</feature>
<feature type="compositionally biased region" description="Basic and acidic residues" evidence="1">
    <location>
        <begin position="216"/>
        <end position="229"/>
    </location>
</feature>
<dbReference type="EMBL" id="FOVF01000009">
    <property type="protein sequence ID" value="SFN23173.1"/>
    <property type="molecule type" value="Genomic_DNA"/>
</dbReference>
<evidence type="ECO:0000313" key="3">
    <source>
        <dbReference type="Proteomes" id="UP000198575"/>
    </source>
</evidence>
<reference evidence="2 3" key="1">
    <citation type="submission" date="2016-10" db="EMBL/GenBank/DDBJ databases">
        <authorList>
            <person name="de Groot N.N."/>
        </authorList>
    </citation>
    <scope>NUCLEOTIDE SEQUENCE [LARGE SCALE GENOMIC DNA]</scope>
    <source>
        <strain evidence="2 3">CGMCC 1.7659</strain>
    </source>
</reference>
<accession>A0A1I4XCE4</accession>